<evidence type="ECO:0000256" key="2">
    <source>
        <dbReference type="ARBA" id="ARBA00022670"/>
    </source>
</evidence>
<dbReference type="RefSeq" id="XP_018271840.1">
    <property type="nucleotide sequence ID" value="XM_018413281.1"/>
</dbReference>
<dbReference type="GeneID" id="28973730"/>
<evidence type="ECO:0000256" key="6">
    <source>
        <dbReference type="RuleBase" id="RU367104"/>
    </source>
</evidence>
<comment type="subcellular location">
    <subcellularLocation>
        <location evidence="6">Cytoplasm</location>
    </subcellularLocation>
</comment>
<name>A0A194S8Q7_RHOGW</name>
<dbReference type="CDD" id="cd22745">
    <property type="entry name" value="OTU_OTU1"/>
    <property type="match status" value="1"/>
</dbReference>
<proteinExistence type="predicted"/>
<dbReference type="PROSITE" id="PS00028">
    <property type="entry name" value="ZINC_FINGER_C2H2_1"/>
    <property type="match status" value="1"/>
</dbReference>
<dbReference type="GO" id="GO:0005634">
    <property type="term" value="C:nucleus"/>
    <property type="evidence" value="ECO:0007669"/>
    <property type="project" value="TreeGrafter"/>
</dbReference>
<dbReference type="GO" id="GO:0036503">
    <property type="term" value="P:ERAD pathway"/>
    <property type="evidence" value="ECO:0007669"/>
    <property type="project" value="TreeGrafter"/>
</dbReference>
<evidence type="ECO:0000313" key="8">
    <source>
        <dbReference type="EMBL" id="KPV75791.1"/>
    </source>
</evidence>
<accession>A0A194S8Q7</accession>
<dbReference type="EC" id="3.4.19.12" evidence="6"/>
<evidence type="ECO:0000256" key="4">
    <source>
        <dbReference type="ARBA" id="ARBA00022801"/>
    </source>
</evidence>
<keyword evidence="2" id="KW-0645">Protease</keyword>
<gene>
    <name evidence="8" type="ORF">RHOBADRAFT_35543</name>
</gene>
<keyword evidence="4 6" id="KW-0378">Hydrolase</keyword>
<dbReference type="EMBL" id="KQ474077">
    <property type="protein sequence ID" value="KPV75791.1"/>
    <property type="molecule type" value="Genomic_DNA"/>
</dbReference>
<feature type="domain" description="OTU" evidence="7">
    <location>
        <begin position="1"/>
        <end position="123"/>
    </location>
</feature>
<evidence type="ECO:0000259" key="7">
    <source>
        <dbReference type="PROSITE" id="PS50802"/>
    </source>
</evidence>
<dbReference type="GO" id="GO:0016579">
    <property type="term" value="P:protein deubiquitination"/>
    <property type="evidence" value="ECO:0007669"/>
    <property type="project" value="TreeGrafter"/>
</dbReference>
<comment type="function">
    <text evidence="6">Hydrolase that can remove conjugated ubiquitin from proteins and may therefore play an important regulatory role at the level of protein turnover by preventing degradation.</text>
</comment>
<dbReference type="PROSITE" id="PS50802">
    <property type="entry name" value="OTU"/>
    <property type="match status" value="1"/>
</dbReference>
<evidence type="ECO:0000313" key="9">
    <source>
        <dbReference type="Proteomes" id="UP000053890"/>
    </source>
</evidence>
<keyword evidence="5 6" id="KW-0788">Thiol protease</keyword>
<dbReference type="GO" id="GO:0030968">
    <property type="term" value="P:endoplasmic reticulum unfolded protein response"/>
    <property type="evidence" value="ECO:0007669"/>
    <property type="project" value="TreeGrafter"/>
</dbReference>
<dbReference type="GO" id="GO:0004843">
    <property type="term" value="F:cysteine-type deubiquitinase activity"/>
    <property type="evidence" value="ECO:0007669"/>
    <property type="project" value="UniProtKB-UniRule"/>
</dbReference>
<dbReference type="InterPro" id="IPR038765">
    <property type="entry name" value="Papain-like_cys_pep_sf"/>
</dbReference>
<organism evidence="8 9">
    <name type="scientific">Rhodotorula graminis (strain WP1)</name>
    <dbReference type="NCBI Taxonomy" id="578459"/>
    <lineage>
        <taxon>Eukaryota</taxon>
        <taxon>Fungi</taxon>
        <taxon>Dikarya</taxon>
        <taxon>Basidiomycota</taxon>
        <taxon>Pucciniomycotina</taxon>
        <taxon>Microbotryomycetes</taxon>
        <taxon>Sporidiobolales</taxon>
        <taxon>Sporidiobolaceae</taxon>
        <taxon>Rhodotorula</taxon>
    </lineage>
</organism>
<sequence length="209" mass="22714">VPDDNSCLFRAVGLVLSPGERDVASTLRQVVARAIQADEASSSSSYSEAVLGRPPAEYVETILEPSSWGGAIELAVFARHFATEIWSVDVQTGRVDRFGEGDGYEQFALIVYSGIHYDALTFSFAPPEPSTSFPPPNLDFDTTVFPRYREHLLDAALALVAQLRAQHAYTDTASFTLKCGECGTALKGEKEARQHAESSGHTSFTEYDG</sequence>
<dbReference type="OMA" id="EYVMDHD"/>
<protein>
    <recommendedName>
        <fullName evidence="6">Ubiquitin thioesterase OTU</fullName>
        <ecNumber evidence="6">3.4.19.12</ecNumber>
    </recommendedName>
</protein>
<dbReference type="Proteomes" id="UP000053890">
    <property type="component" value="Unassembled WGS sequence"/>
</dbReference>
<dbReference type="SUPFAM" id="SSF54001">
    <property type="entry name" value="Cysteine proteinases"/>
    <property type="match status" value="1"/>
</dbReference>
<dbReference type="Pfam" id="PF24560">
    <property type="entry name" value="zf-C2H2_OTU1_C"/>
    <property type="match status" value="1"/>
</dbReference>
<evidence type="ECO:0000256" key="3">
    <source>
        <dbReference type="ARBA" id="ARBA00022786"/>
    </source>
</evidence>
<evidence type="ECO:0000256" key="5">
    <source>
        <dbReference type="ARBA" id="ARBA00022807"/>
    </source>
</evidence>
<dbReference type="OrthoDB" id="65596at2759"/>
<dbReference type="GO" id="GO:0005829">
    <property type="term" value="C:cytosol"/>
    <property type="evidence" value="ECO:0007669"/>
    <property type="project" value="TreeGrafter"/>
</dbReference>
<dbReference type="InterPro" id="IPR003323">
    <property type="entry name" value="OTU_dom"/>
</dbReference>
<keyword evidence="6" id="KW-0963">Cytoplasm</keyword>
<dbReference type="InterPro" id="IPR013087">
    <property type="entry name" value="Znf_C2H2_type"/>
</dbReference>
<dbReference type="Pfam" id="PF02338">
    <property type="entry name" value="OTU"/>
    <property type="match status" value="1"/>
</dbReference>
<feature type="non-terminal residue" evidence="8">
    <location>
        <position position="1"/>
    </location>
</feature>
<keyword evidence="9" id="KW-1185">Reference proteome</keyword>
<dbReference type="PANTHER" id="PTHR13312:SF0">
    <property type="entry name" value="UBIQUITIN THIOESTERASE OTU1"/>
    <property type="match status" value="1"/>
</dbReference>
<evidence type="ECO:0000256" key="1">
    <source>
        <dbReference type="ARBA" id="ARBA00000707"/>
    </source>
</evidence>
<comment type="catalytic activity">
    <reaction evidence="1 6">
        <text>Thiol-dependent hydrolysis of ester, thioester, amide, peptide and isopeptide bonds formed by the C-terminal Gly of ubiquitin (a 76-residue protein attached to proteins as an intracellular targeting signal).</text>
        <dbReference type="EC" id="3.4.19.12"/>
    </reaction>
</comment>
<dbReference type="InterPro" id="IPR057766">
    <property type="entry name" value="Znf-C2H2_OTU1-like_C"/>
</dbReference>
<keyword evidence="3 6" id="KW-0833">Ubl conjugation pathway</keyword>
<dbReference type="Gene3D" id="3.90.70.80">
    <property type="match status" value="1"/>
</dbReference>
<dbReference type="PANTHER" id="PTHR13312">
    <property type="entry name" value="HIV-INDUCED PROTEIN-7-LIKE PROTEASE"/>
    <property type="match status" value="1"/>
</dbReference>
<dbReference type="AlphaFoldDB" id="A0A194S8Q7"/>
<dbReference type="STRING" id="578459.A0A194S8Q7"/>
<reference evidence="8 9" key="1">
    <citation type="journal article" date="2015" name="Front. Microbiol.">
        <title>Genome sequence of the plant growth promoting endophytic yeast Rhodotorula graminis WP1.</title>
        <authorList>
            <person name="Firrincieli A."/>
            <person name="Otillar R."/>
            <person name="Salamov A."/>
            <person name="Schmutz J."/>
            <person name="Khan Z."/>
            <person name="Redman R.S."/>
            <person name="Fleck N.D."/>
            <person name="Lindquist E."/>
            <person name="Grigoriev I.V."/>
            <person name="Doty S.L."/>
        </authorList>
    </citation>
    <scope>NUCLEOTIDE SEQUENCE [LARGE SCALE GENOMIC DNA]</scope>
    <source>
        <strain evidence="8 9">WP1</strain>
    </source>
</reference>